<comment type="subcellular location">
    <subcellularLocation>
        <location evidence="1">Nucleus</location>
    </subcellularLocation>
</comment>
<organism evidence="7 8">
    <name type="scientific">Cyphellophora europaea (strain CBS 101466)</name>
    <name type="common">Phialophora europaea</name>
    <dbReference type="NCBI Taxonomy" id="1220924"/>
    <lineage>
        <taxon>Eukaryota</taxon>
        <taxon>Fungi</taxon>
        <taxon>Dikarya</taxon>
        <taxon>Ascomycota</taxon>
        <taxon>Pezizomycotina</taxon>
        <taxon>Eurotiomycetes</taxon>
        <taxon>Chaetothyriomycetidae</taxon>
        <taxon>Chaetothyriales</taxon>
        <taxon>Cyphellophoraceae</taxon>
        <taxon>Cyphellophora</taxon>
    </lineage>
</organism>
<dbReference type="HOGENOM" id="CLU_043194_0_0_1"/>
<feature type="region of interest" description="Disordered" evidence="6">
    <location>
        <begin position="80"/>
        <end position="115"/>
    </location>
</feature>
<dbReference type="InParanoid" id="W2RT79"/>
<feature type="compositionally biased region" description="Basic and acidic residues" evidence="6">
    <location>
        <begin position="80"/>
        <end position="104"/>
    </location>
</feature>
<evidence type="ECO:0000256" key="5">
    <source>
        <dbReference type="ARBA" id="ARBA00023242"/>
    </source>
</evidence>
<dbReference type="OrthoDB" id="412109at2759"/>
<evidence type="ECO:0000256" key="4">
    <source>
        <dbReference type="ARBA" id="ARBA00023043"/>
    </source>
</evidence>
<keyword evidence="2" id="KW-0597">Phosphoprotein</keyword>
<gene>
    <name evidence="7" type="ORF">HMPREF1541_05893</name>
</gene>
<dbReference type="eggNOG" id="ENOG502RZ7A">
    <property type="taxonomic scope" value="Eukaryota"/>
</dbReference>
<accession>W2RT79</accession>
<evidence type="ECO:0000256" key="2">
    <source>
        <dbReference type="ARBA" id="ARBA00022553"/>
    </source>
</evidence>
<dbReference type="VEuPathDB" id="FungiDB:HMPREF1541_05893"/>
<name>W2RT79_CYPE1</name>
<dbReference type="GO" id="GO:0043124">
    <property type="term" value="P:negative regulation of canonical NF-kappaB signal transduction"/>
    <property type="evidence" value="ECO:0007669"/>
    <property type="project" value="InterPro"/>
</dbReference>
<dbReference type="Proteomes" id="UP000030752">
    <property type="component" value="Unassembled WGS sequence"/>
</dbReference>
<evidence type="ECO:0000256" key="3">
    <source>
        <dbReference type="ARBA" id="ARBA00022737"/>
    </source>
</evidence>
<keyword evidence="4" id="KW-0040">ANK repeat</keyword>
<evidence type="ECO:0000256" key="6">
    <source>
        <dbReference type="SAM" id="MobiDB-lite"/>
    </source>
</evidence>
<dbReference type="PANTHER" id="PTHR15263:SF1">
    <property type="entry name" value="NF-KAPPA-B INHIBITOR-LIKE PROTEIN 1"/>
    <property type="match status" value="1"/>
</dbReference>
<proteinExistence type="predicted"/>
<keyword evidence="8" id="KW-1185">Reference proteome</keyword>
<keyword evidence="3" id="KW-0677">Repeat</keyword>
<dbReference type="RefSeq" id="XP_008718452.1">
    <property type="nucleotide sequence ID" value="XM_008720230.1"/>
</dbReference>
<evidence type="ECO:0008006" key="9">
    <source>
        <dbReference type="Google" id="ProtNLM"/>
    </source>
</evidence>
<dbReference type="GeneID" id="19973232"/>
<dbReference type="AlphaFoldDB" id="W2RT79"/>
<evidence type="ECO:0000313" key="8">
    <source>
        <dbReference type="Proteomes" id="UP000030752"/>
    </source>
</evidence>
<dbReference type="GO" id="GO:0005634">
    <property type="term" value="C:nucleus"/>
    <property type="evidence" value="ECO:0007669"/>
    <property type="project" value="UniProtKB-SubCell"/>
</dbReference>
<protein>
    <recommendedName>
        <fullName evidence="9">J domain-containing protein</fullName>
    </recommendedName>
</protein>
<evidence type="ECO:0000256" key="1">
    <source>
        <dbReference type="ARBA" id="ARBA00004123"/>
    </source>
</evidence>
<reference evidence="7 8" key="1">
    <citation type="submission" date="2013-03" db="EMBL/GenBank/DDBJ databases">
        <title>The Genome Sequence of Phialophora europaea CBS 101466.</title>
        <authorList>
            <consortium name="The Broad Institute Genomics Platform"/>
            <person name="Cuomo C."/>
            <person name="de Hoog S."/>
            <person name="Gorbushina A."/>
            <person name="Walker B."/>
            <person name="Young S.K."/>
            <person name="Zeng Q."/>
            <person name="Gargeya S."/>
            <person name="Fitzgerald M."/>
            <person name="Haas B."/>
            <person name="Abouelleil A."/>
            <person name="Allen A.W."/>
            <person name="Alvarado L."/>
            <person name="Arachchi H.M."/>
            <person name="Berlin A.M."/>
            <person name="Chapman S.B."/>
            <person name="Gainer-Dewar J."/>
            <person name="Goldberg J."/>
            <person name="Griggs A."/>
            <person name="Gujja S."/>
            <person name="Hansen M."/>
            <person name="Howarth C."/>
            <person name="Imamovic A."/>
            <person name="Ireland A."/>
            <person name="Larimer J."/>
            <person name="McCowan C."/>
            <person name="Murphy C."/>
            <person name="Pearson M."/>
            <person name="Poon T.W."/>
            <person name="Priest M."/>
            <person name="Roberts A."/>
            <person name="Saif S."/>
            <person name="Shea T."/>
            <person name="Sisk P."/>
            <person name="Sykes S."/>
            <person name="Wortman J."/>
            <person name="Nusbaum C."/>
            <person name="Birren B."/>
        </authorList>
    </citation>
    <scope>NUCLEOTIDE SEQUENCE [LARGE SCALE GENOMIC DNA]</scope>
    <source>
        <strain evidence="7 8">CBS 101466</strain>
    </source>
</reference>
<evidence type="ECO:0000313" key="7">
    <source>
        <dbReference type="EMBL" id="ETN39667.1"/>
    </source>
</evidence>
<sequence>MPESVHELDPDRAFRESLFDALGDDEGANFWEGVYGQPIHNIPNQYVDAETGELETMNDEEYAQYVRRKMWEKSREGIEAAREERRQAKARDKAQREEDRKNADHQNPTAEGPYNNVLFDFEIEASLRRGQWRKDQKKWRELWRDYLQHWDDLQAMAKNHKPEVTQENIFLRNKIAWPVESGKRTDVTPEEIERFINMASGAAAPDAETKANTLAAAVKSERVRWHPDKIQQRYGFMEIDETTMRGVTATFQVLDKMWNDLRSLHR</sequence>
<dbReference type="PANTHER" id="PTHR15263">
    <property type="entry name" value="I-KAPPA-B-LIKE PROTEIN IKBL"/>
    <property type="match status" value="1"/>
</dbReference>
<dbReference type="InterPro" id="IPR038753">
    <property type="entry name" value="NFKBIL1"/>
</dbReference>
<keyword evidence="5" id="KW-0539">Nucleus</keyword>
<dbReference type="EMBL" id="KB822721">
    <property type="protein sequence ID" value="ETN39667.1"/>
    <property type="molecule type" value="Genomic_DNA"/>
</dbReference>